<comment type="caution">
    <text evidence="2">The sequence shown here is derived from an EMBL/GenBank/DDBJ whole genome shotgun (WGS) entry which is preliminary data.</text>
</comment>
<dbReference type="RefSeq" id="WP_154278953.1">
    <property type="nucleotide sequence ID" value="NZ_JBHUJQ010000001.1"/>
</dbReference>
<evidence type="ECO:0000259" key="1">
    <source>
        <dbReference type="Pfam" id="PF04480"/>
    </source>
</evidence>
<dbReference type="InterPro" id="IPR047216">
    <property type="entry name" value="Endonuclease_DUF559_bact"/>
</dbReference>
<dbReference type="PANTHER" id="PTHR38590:SF1">
    <property type="entry name" value="BLL0828 PROTEIN"/>
    <property type="match status" value="1"/>
</dbReference>
<organism evidence="2 3">
    <name type="scientific">Pedobacter petrophilus</name>
    <dbReference type="NCBI Taxonomy" id="1908241"/>
    <lineage>
        <taxon>Bacteria</taxon>
        <taxon>Pseudomonadati</taxon>
        <taxon>Bacteroidota</taxon>
        <taxon>Sphingobacteriia</taxon>
        <taxon>Sphingobacteriales</taxon>
        <taxon>Sphingobacteriaceae</taxon>
        <taxon>Pedobacter</taxon>
    </lineage>
</organism>
<proteinExistence type="predicted"/>
<reference evidence="2 3" key="1">
    <citation type="submission" date="2019-11" db="EMBL/GenBank/DDBJ databases">
        <title>Pedobacter petrophilus genome.</title>
        <authorList>
            <person name="Feldbauer M.J."/>
            <person name="Newman J.D."/>
        </authorList>
    </citation>
    <scope>NUCLEOTIDE SEQUENCE [LARGE SCALE GENOMIC DNA]</scope>
    <source>
        <strain evidence="2 3">LMG 29686</strain>
    </source>
</reference>
<feature type="domain" description="DUF559" evidence="1">
    <location>
        <begin position="16"/>
        <end position="121"/>
    </location>
</feature>
<evidence type="ECO:0000313" key="3">
    <source>
        <dbReference type="Proteomes" id="UP000487757"/>
    </source>
</evidence>
<dbReference type="Proteomes" id="UP000487757">
    <property type="component" value="Unassembled WGS sequence"/>
</dbReference>
<evidence type="ECO:0000313" key="2">
    <source>
        <dbReference type="EMBL" id="MRX74783.1"/>
    </source>
</evidence>
<dbReference type="EMBL" id="WKKH01000002">
    <property type="protein sequence ID" value="MRX74783.1"/>
    <property type="molecule type" value="Genomic_DNA"/>
</dbReference>
<gene>
    <name evidence="2" type="ORF">GJU39_01670</name>
</gene>
<sequence length="136" mass="16249">MEKANKNNLWHYNTELKKFANSNRKEMTKAEACAWKFLLSGRQMMGYQFRRQRPILNFIADFLCKELMLIIEIDGLTHTWDSVAENDKRREKALADVGFTILRFEDDEILKDIENVNRAICFYIEDFELRNKNHPL</sequence>
<dbReference type="PANTHER" id="PTHR38590">
    <property type="entry name" value="BLL0828 PROTEIN"/>
    <property type="match status" value="1"/>
</dbReference>
<accession>A0A7K0FT44</accession>
<dbReference type="Pfam" id="PF04480">
    <property type="entry name" value="DUF559"/>
    <property type="match status" value="1"/>
</dbReference>
<dbReference type="InterPro" id="IPR011335">
    <property type="entry name" value="Restrct_endonuc-II-like"/>
</dbReference>
<dbReference type="SUPFAM" id="SSF52980">
    <property type="entry name" value="Restriction endonuclease-like"/>
    <property type="match status" value="1"/>
</dbReference>
<protein>
    <submittedName>
        <fullName evidence="2">DUF559 domain-containing protein</fullName>
    </submittedName>
</protein>
<dbReference type="InterPro" id="IPR007569">
    <property type="entry name" value="DUF559"/>
</dbReference>
<dbReference type="OrthoDB" id="9798754at2"/>
<keyword evidence="3" id="KW-1185">Reference proteome</keyword>
<name>A0A7K0FT44_9SPHI</name>
<dbReference type="CDD" id="cd01038">
    <property type="entry name" value="Endonuclease_DUF559"/>
    <property type="match status" value="1"/>
</dbReference>
<dbReference type="Gene3D" id="3.40.960.10">
    <property type="entry name" value="VSR Endonuclease"/>
    <property type="match status" value="1"/>
</dbReference>
<dbReference type="AlphaFoldDB" id="A0A7K0FT44"/>